<evidence type="ECO:0000259" key="1">
    <source>
        <dbReference type="Pfam" id="PF12645"/>
    </source>
</evidence>
<reference evidence="2" key="1">
    <citation type="journal article" date="2021" name="PeerJ">
        <title>Extensive microbial diversity within the chicken gut microbiome revealed by metagenomics and culture.</title>
        <authorList>
            <person name="Gilroy R."/>
            <person name="Ravi A."/>
            <person name="Getino M."/>
            <person name="Pursley I."/>
            <person name="Horton D.L."/>
            <person name="Alikhan N.F."/>
            <person name="Baker D."/>
            <person name="Gharbi K."/>
            <person name="Hall N."/>
            <person name="Watson M."/>
            <person name="Adriaenssens E.M."/>
            <person name="Foster-Nyarko E."/>
            <person name="Jarju S."/>
            <person name="Secka A."/>
            <person name="Antonio M."/>
            <person name="Oren A."/>
            <person name="Chaudhuri R.R."/>
            <person name="La Ragione R."/>
            <person name="Hildebrand F."/>
            <person name="Pallen M.J."/>
        </authorList>
    </citation>
    <scope>NUCLEOTIDE SEQUENCE</scope>
    <source>
        <strain evidence="2">ChiBcec2-3848</strain>
    </source>
</reference>
<comment type="caution">
    <text evidence="2">The sequence shown here is derived from an EMBL/GenBank/DDBJ whole genome shotgun (WGS) entry which is preliminary data.</text>
</comment>
<gene>
    <name evidence="2" type="ORF">H9753_13015</name>
</gene>
<accession>A0A9D2TDH8</accession>
<dbReference type="AlphaFoldDB" id="A0A9D2TDH8"/>
<dbReference type="InterPro" id="IPR024760">
    <property type="entry name" value="HTH_dom_conjug_TS-like"/>
</dbReference>
<dbReference type="EMBL" id="DWVZ01000180">
    <property type="protein sequence ID" value="HJC64512.1"/>
    <property type="molecule type" value="Genomic_DNA"/>
</dbReference>
<dbReference type="Pfam" id="PF12645">
    <property type="entry name" value="HTH_16"/>
    <property type="match status" value="1"/>
</dbReference>
<organism evidence="2 3">
    <name type="scientific">Candidatus Blautia merdavium</name>
    <dbReference type="NCBI Taxonomy" id="2838494"/>
    <lineage>
        <taxon>Bacteria</taxon>
        <taxon>Bacillati</taxon>
        <taxon>Bacillota</taxon>
        <taxon>Clostridia</taxon>
        <taxon>Lachnospirales</taxon>
        <taxon>Lachnospiraceae</taxon>
        <taxon>Blautia</taxon>
    </lineage>
</organism>
<evidence type="ECO:0000313" key="2">
    <source>
        <dbReference type="EMBL" id="HJC64512.1"/>
    </source>
</evidence>
<proteinExistence type="predicted"/>
<dbReference type="Proteomes" id="UP000823886">
    <property type="component" value="Unassembled WGS sequence"/>
</dbReference>
<feature type="domain" description="Helix-turn-helix conjugative transposon-like" evidence="1">
    <location>
        <begin position="11"/>
        <end position="66"/>
    </location>
</feature>
<sequence length="69" mass="8046">MKNRKYNLLPYETIVKATAGEPEAVNTVIQTYTGYIKYLSYFQGSINDDIQDYLKASLMEALPKFRFDR</sequence>
<name>A0A9D2TDH8_9FIRM</name>
<protein>
    <submittedName>
        <fullName evidence="2">Helix-turn-helix domain-containing protein</fullName>
    </submittedName>
</protein>
<evidence type="ECO:0000313" key="3">
    <source>
        <dbReference type="Proteomes" id="UP000823886"/>
    </source>
</evidence>
<reference evidence="2" key="2">
    <citation type="submission" date="2021-04" db="EMBL/GenBank/DDBJ databases">
        <authorList>
            <person name="Gilroy R."/>
        </authorList>
    </citation>
    <scope>NUCLEOTIDE SEQUENCE</scope>
    <source>
        <strain evidence="2">ChiBcec2-3848</strain>
    </source>
</reference>